<dbReference type="GO" id="GO:0000270">
    <property type="term" value="P:peptidoglycan metabolic process"/>
    <property type="evidence" value="ECO:0007669"/>
    <property type="project" value="TreeGrafter"/>
</dbReference>
<name>A0AAW9SUC5_CORAY</name>
<comment type="caution">
    <text evidence="2">The sequence shown here is derived from an EMBL/GenBank/DDBJ whole genome shotgun (WGS) entry which is preliminary data.</text>
</comment>
<sequence length="281" mass="30394">MRKTLACLGAGFGSMLLVGGLRVAANSELRPPRLPNRRPPRWVLPTVGAAWTLASYRAYYARASHRLTTPLLAGLAVPGAAAIVFEAVRLRCAAKKPTLPPHTVVVLGCGLKNNRPSALLARRLQRAVSACDERTERIICSGGVGSEAVTDATCSEADAMVEWLEANAGDVVKRGDIELIPEDQSTNTSENIDYACELMRGMDGALSAGTVVVTSDFHAPRVAKLMRERGLESWCVVGAYTPLRYWATSLLREFLAQFILWAPSGNARILRISRVARSVSH</sequence>
<organism evidence="2 3">
    <name type="scientific">Corynebacterium amycolatum</name>
    <dbReference type="NCBI Taxonomy" id="43765"/>
    <lineage>
        <taxon>Bacteria</taxon>
        <taxon>Bacillati</taxon>
        <taxon>Actinomycetota</taxon>
        <taxon>Actinomycetes</taxon>
        <taxon>Mycobacteriales</taxon>
        <taxon>Corynebacteriaceae</taxon>
        <taxon>Corynebacterium</taxon>
    </lineage>
</organism>
<protein>
    <submittedName>
        <fullName evidence="2">YdcF family protein</fullName>
    </submittedName>
</protein>
<dbReference type="Pfam" id="PF02698">
    <property type="entry name" value="DUF218"/>
    <property type="match status" value="1"/>
</dbReference>
<dbReference type="InterPro" id="IPR003848">
    <property type="entry name" value="DUF218"/>
</dbReference>
<reference evidence="2" key="2">
    <citation type="submission" date="2024-05" db="EMBL/GenBank/DDBJ databases">
        <authorList>
            <person name="Wolfe A."/>
        </authorList>
    </citation>
    <scope>NUCLEOTIDE SEQUENCE</scope>
    <source>
        <strain evidence="2">UMB1064</strain>
    </source>
</reference>
<dbReference type="PANTHER" id="PTHR30336:SF4">
    <property type="entry name" value="ENVELOPE BIOGENESIS FACTOR ELYC"/>
    <property type="match status" value="1"/>
</dbReference>
<dbReference type="Proteomes" id="UP001223646">
    <property type="component" value="Unassembled WGS sequence"/>
</dbReference>
<dbReference type="CDD" id="cd06259">
    <property type="entry name" value="YdcF-like"/>
    <property type="match status" value="1"/>
</dbReference>
<dbReference type="PANTHER" id="PTHR30336">
    <property type="entry name" value="INNER MEMBRANE PROTEIN, PROBABLE PERMEASE"/>
    <property type="match status" value="1"/>
</dbReference>
<evidence type="ECO:0000313" key="2">
    <source>
        <dbReference type="EMBL" id="MEO3716885.1"/>
    </source>
</evidence>
<dbReference type="EMBL" id="JASOOY020000014">
    <property type="protein sequence ID" value="MEO3716885.1"/>
    <property type="molecule type" value="Genomic_DNA"/>
</dbReference>
<evidence type="ECO:0000313" key="3">
    <source>
        <dbReference type="Proteomes" id="UP001223646"/>
    </source>
</evidence>
<proteinExistence type="predicted"/>
<reference evidence="2" key="1">
    <citation type="submission" date="2023-05" db="EMBL/GenBank/DDBJ databases">
        <authorList>
            <person name="Du J."/>
        </authorList>
    </citation>
    <scope>NUCLEOTIDE SEQUENCE</scope>
    <source>
        <strain evidence="2">UMB1064</strain>
    </source>
</reference>
<dbReference type="GO" id="GO:0043164">
    <property type="term" value="P:Gram-negative-bacterium-type cell wall biogenesis"/>
    <property type="evidence" value="ECO:0007669"/>
    <property type="project" value="TreeGrafter"/>
</dbReference>
<dbReference type="GO" id="GO:0005886">
    <property type="term" value="C:plasma membrane"/>
    <property type="evidence" value="ECO:0007669"/>
    <property type="project" value="TreeGrafter"/>
</dbReference>
<evidence type="ECO:0000259" key="1">
    <source>
        <dbReference type="Pfam" id="PF02698"/>
    </source>
</evidence>
<dbReference type="RefSeq" id="WP_070429526.1">
    <property type="nucleotide sequence ID" value="NZ_JASOOY020000014.1"/>
</dbReference>
<dbReference type="InterPro" id="IPR014729">
    <property type="entry name" value="Rossmann-like_a/b/a_fold"/>
</dbReference>
<dbReference type="Gene3D" id="3.40.50.620">
    <property type="entry name" value="HUPs"/>
    <property type="match status" value="1"/>
</dbReference>
<dbReference type="AlphaFoldDB" id="A0AAW9SUC5"/>
<gene>
    <name evidence="2" type="ORF">QP460_004695</name>
</gene>
<accession>A0AAW9SUC5</accession>
<feature type="domain" description="DUF218" evidence="1">
    <location>
        <begin position="103"/>
        <end position="254"/>
    </location>
</feature>
<dbReference type="InterPro" id="IPR051599">
    <property type="entry name" value="Cell_Envelope_Assoc"/>
</dbReference>